<reference evidence="3 4" key="1">
    <citation type="journal article" date="2015" name="Sci. Rep.">
        <title>Chromosome-level genome map provides insights into diverse defense mechanisms in the medicinal fungus Ganoderma sinense.</title>
        <authorList>
            <person name="Zhu Y."/>
            <person name="Xu J."/>
            <person name="Sun C."/>
            <person name="Zhou S."/>
            <person name="Xu H."/>
            <person name="Nelson D.R."/>
            <person name="Qian J."/>
            <person name="Song J."/>
            <person name="Luo H."/>
            <person name="Xiang L."/>
            <person name="Li Y."/>
            <person name="Xu Z."/>
            <person name="Ji A."/>
            <person name="Wang L."/>
            <person name="Lu S."/>
            <person name="Hayward A."/>
            <person name="Sun W."/>
            <person name="Li X."/>
            <person name="Schwartz D.C."/>
            <person name="Wang Y."/>
            <person name="Chen S."/>
        </authorList>
    </citation>
    <scope>NUCLEOTIDE SEQUENCE [LARGE SCALE GENOMIC DNA]</scope>
    <source>
        <strain evidence="3 4">ZZ0214-1</strain>
    </source>
</reference>
<evidence type="ECO:0000313" key="3">
    <source>
        <dbReference type="EMBL" id="PIL37312.1"/>
    </source>
</evidence>
<feature type="transmembrane region" description="Helical" evidence="2">
    <location>
        <begin position="43"/>
        <end position="65"/>
    </location>
</feature>
<feature type="coiled-coil region" evidence="1">
    <location>
        <begin position="80"/>
        <end position="142"/>
    </location>
</feature>
<dbReference type="OrthoDB" id="3153758at2759"/>
<accession>A0A2G8SUA3</accession>
<evidence type="ECO:0000256" key="2">
    <source>
        <dbReference type="SAM" id="Phobius"/>
    </source>
</evidence>
<keyword evidence="1" id="KW-0175">Coiled coil</keyword>
<name>A0A2G8SUA3_9APHY</name>
<dbReference type="EMBL" id="AYKW01000001">
    <property type="protein sequence ID" value="PIL37312.1"/>
    <property type="molecule type" value="Genomic_DNA"/>
</dbReference>
<organism evidence="3 4">
    <name type="scientific">Ganoderma sinense ZZ0214-1</name>
    <dbReference type="NCBI Taxonomy" id="1077348"/>
    <lineage>
        <taxon>Eukaryota</taxon>
        <taxon>Fungi</taxon>
        <taxon>Dikarya</taxon>
        <taxon>Basidiomycota</taxon>
        <taxon>Agaricomycotina</taxon>
        <taxon>Agaricomycetes</taxon>
        <taxon>Polyporales</taxon>
        <taxon>Polyporaceae</taxon>
        <taxon>Ganoderma</taxon>
    </lineage>
</organism>
<dbReference type="AlphaFoldDB" id="A0A2G8SUA3"/>
<comment type="caution">
    <text evidence="3">The sequence shown here is derived from an EMBL/GenBank/DDBJ whole genome shotgun (WGS) entry which is preliminary data.</text>
</comment>
<keyword evidence="2" id="KW-0812">Transmembrane</keyword>
<sequence length="259" mass="30309">MPIPSSQTPPPAYGSTVHEYHIYEHTPLNGTVTRKAARPRRSICACLARTVVLLTFIYLAALLAAQNFSLIPLLTDDIPLEEKNAVRREWRREQQAHEHEVAKWNGERAAHLRDMRAWQNELEALHRKRDQWMRDVEAERTQWAAEHREEELHRKEIERKRQGVHWSAAWGSNSCVAYGTRSYNAYLLDIPAELNWYEVCADMPNKFHGLWVDKPATCQRDRNGVWATWFVDFDEPQCVTYWDTLHDLVYSLIVKSDAC</sequence>
<dbReference type="STRING" id="1077348.A0A2G8SUA3"/>
<keyword evidence="2" id="KW-1133">Transmembrane helix</keyword>
<evidence type="ECO:0000313" key="4">
    <source>
        <dbReference type="Proteomes" id="UP000230002"/>
    </source>
</evidence>
<proteinExistence type="predicted"/>
<keyword evidence="4" id="KW-1185">Reference proteome</keyword>
<keyword evidence="2" id="KW-0472">Membrane</keyword>
<dbReference type="Proteomes" id="UP000230002">
    <property type="component" value="Unassembled WGS sequence"/>
</dbReference>
<protein>
    <submittedName>
        <fullName evidence="3">Uncharacterized protein</fullName>
    </submittedName>
</protein>
<evidence type="ECO:0000256" key="1">
    <source>
        <dbReference type="SAM" id="Coils"/>
    </source>
</evidence>
<gene>
    <name evidence="3" type="ORF">GSI_01005</name>
</gene>